<evidence type="ECO:0000259" key="4">
    <source>
        <dbReference type="Pfam" id="PF10342"/>
    </source>
</evidence>
<evidence type="ECO:0000313" key="5">
    <source>
        <dbReference type="EMBL" id="TFK95719.1"/>
    </source>
</evidence>
<accession>A0A5C3Q3W3</accession>
<evidence type="ECO:0000313" key="6">
    <source>
        <dbReference type="Proteomes" id="UP000305067"/>
    </source>
</evidence>
<feature type="domain" description="Yeast cell wall synthesis Kre9/Knh1-like N-terminal" evidence="4">
    <location>
        <begin position="25"/>
        <end position="117"/>
    </location>
</feature>
<dbReference type="Pfam" id="PF10342">
    <property type="entry name" value="Kre9_KNH"/>
    <property type="match status" value="1"/>
</dbReference>
<protein>
    <recommendedName>
        <fullName evidence="4">Yeast cell wall synthesis Kre9/Knh1-like N-terminal domain-containing protein</fullName>
    </recommendedName>
</protein>
<feature type="signal peptide" evidence="3">
    <location>
        <begin position="1"/>
        <end position="18"/>
    </location>
</feature>
<dbReference type="OrthoDB" id="2432613at2759"/>
<dbReference type="InterPro" id="IPR052982">
    <property type="entry name" value="SRP1/TIP1-like"/>
</dbReference>
<keyword evidence="1 3" id="KW-0732">Signal</keyword>
<sequence length="263" mass="26964">MFTVLAVALISSPLLARAIIMPSEPTPGTIFNEGTTCKISWGADPEANSLWKETNIQFMTGDNFQMVHLTTVGTVDGSQAGSFEWDCPDVTINSLIYFYQFSSPETKDLTWTGRFGIGSADGKVTEPTETNTVGTEDKVKWGTGALADPASAVPAPEYLAGGAPVNPGTPSASGTVPGESAASESPSGSSAPSTPSPSGPSRLPANEDDEEKDAAPSKPLPNAAQNSSPADPEPTGAGIKGASIDSRLVSVLAASVAAFTLML</sequence>
<evidence type="ECO:0000256" key="1">
    <source>
        <dbReference type="ARBA" id="ARBA00022729"/>
    </source>
</evidence>
<dbReference type="AlphaFoldDB" id="A0A5C3Q3W3"/>
<feature type="chain" id="PRO_5022809712" description="Yeast cell wall synthesis Kre9/Knh1-like N-terminal domain-containing protein" evidence="3">
    <location>
        <begin position="19"/>
        <end position="263"/>
    </location>
</feature>
<keyword evidence="6" id="KW-1185">Reference proteome</keyword>
<dbReference type="Proteomes" id="UP000305067">
    <property type="component" value="Unassembled WGS sequence"/>
</dbReference>
<name>A0A5C3Q3W3_9AGAR</name>
<evidence type="ECO:0000256" key="2">
    <source>
        <dbReference type="SAM" id="MobiDB-lite"/>
    </source>
</evidence>
<dbReference type="EMBL" id="ML178876">
    <property type="protein sequence ID" value="TFK95719.1"/>
    <property type="molecule type" value="Genomic_DNA"/>
</dbReference>
<dbReference type="STRING" id="1884261.A0A5C3Q3W3"/>
<dbReference type="InterPro" id="IPR018466">
    <property type="entry name" value="Kre9/Knh1-like_N"/>
</dbReference>
<feature type="region of interest" description="Disordered" evidence="2">
    <location>
        <begin position="157"/>
        <end position="240"/>
    </location>
</feature>
<reference evidence="5 6" key="1">
    <citation type="journal article" date="2019" name="Nat. Ecol. Evol.">
        <title>Megaphylogeny resolves global patterns of mushroom evolution.</title>
        <authorList>
            <person name="Varga T."/>
            <person name="Krizsan K."/>
            <person name="Foldi C."/>
            <person name="Dima B."/>
            <person name="Sanchez-Garcia M."/>
            <person name="Sanchez-Ramirez S."/>
            <person name="Szollosi G.J."/>
            <person name="Szarkandi J.G."/>
            <person name="Papp V."/>
            <person name="Albert L."/>
            <person name="Andreopoulos W."/>
            <person name="Angelini C."/>
            <person name="Antonin V."/>
            <person name="Barry K.W."/>
            <person name="Bougher N.L."/>
            <person name="Buchanan P."/>
            <person name="Buyck B."/>
            <person name="Bense V."/>
            <person name="Catcheside P."/>
            <person name="Chovatia M."/>
            <person name="Cooper J."/>
            <person name="Damon W."/>
            <person name="Desjardin D."/>
            <person name="Finy P."/>
            <person name="Geml J."/>
            <person name="Haridas S."/>
            <person name="Hughes K."/>
            <person name="Justo A."/>
            <person name="Karasinski D."/>
            <person name="Kautmanova I."/>
            <person name="Kiss B."/>
            <person name="Kocsube S."/>
            <person name="Kotiranta H."/>
            <person name="LaButti K.M."/>
            <person name="Lechner B.E."/>
            <person name="Liimatainen K."/>
            <person name="Lipzen A."/>
            <person name="Lukacs Z."/>
            <person name="Mihaltcheva S."/>
            <person name="Morgado L.N."/>
            <person name="Niskanen T."/>
            <person name="Noordeloos M.E."/>
            <person name="Ohm R.A."/>
            <person name="Ortiz-Santana B."/>
            <person name="Ovrebo C."/>
            <person name="Racz N."/>
            <person name="Riley R."/>
            <person name="Savchenko A."/>
            <person name="Shiryaev A."/>
            <person name="Soop K."/>
            <person name="Spirin V."/>
            <person name="Szebenyi C."/>
            <person name="Tomsovsky M."/>
            <person name="Tulloss R.E."/>
            <person name="Uehling J."/>
            <person name="Grigoriev I.V."/>
            <person name="Vagvolgyi C."/>
            <person name="Papp T."/>
            <person name="Martin F.M."/>
            <person name="Miettinen O."/>
            <person name="Hibbett D.S."/>
            <person name="Nagy L.G."/>
        </authorList>
    </citation>
    <scope>NUCLEOTIDE SEQUENCE [LARGE SCALE GENOMIC DNA]</scope>
    <source>
        <strain evidence="5 6">CBS 309.79</strain>
    </source>
</reference>
<proteinExistence type="predicted"/>
<organism evidence="5 6">
    <name type="scientific">Pterulicium gracile</name>
    <dbReference type="NCBI Taxonomy" id="1884261"/>
    <lineage>
        <taxon>Eukaryota</taxon>
        <taxon>Fungi</taxon>
        <taxon>Dikarya</taxon>
        <taxon>Basidiomycota</taxon>
        <taxon>Agaricomycotina</taxon>
        <taxon>Agaricomycetes</taxon>
        <taxon>Agaricomycetidae</taxon>
        <taxon>Agaricales</taxon>
        <taxon>Pleurotineae</taxon>
        <taxon>Pterulaceae</taxon>
        <taxon>Pterulicium</taxon>
    </lineage>
</organism>
<gene>
    <name evidence="5" type="ORF">BDV98DRAFT_556109</name>
</gene>
<dbReference type="PANTHER" id="PTHR40633:SF1">
    <property type="entry name" value="GPI ANCHORED SERINE-THREONINE RICH PROTEIN (AFU_ORTHOLOGUE AFUA_1G03630)"/>
    <property type="match status" value="1"/>
</dbReference>
<feature type="compositionally biased region" description="Low complexity" evidence="2">
    <location>
        <begin position="177"/>
        <end position="193"/>
    </location>
</feature>
<evidence type="ECO:0000256" key="3">
    <source>
        <dbReference type="SAM" id="SignalP"/>
    </source>
</evidence>
<dbReference type="PANTHER" id="PTHR40633">
    <property type="entry name" value="MATRIX PROTEIN, PUTATIVE (AFU_ORTHOLOGUE AFUA_8G05410)-RELATED"/>
    <property type="match status" value="1"/>
</dbReference>
<feature type="region of interest" description="Disordered" evidence="2">
    <location>
        <begin position="118"/>
        <end position="141"/>
    </location>
</feature>